<evidence type="ECO:0000256" key="10">
    <source>
        <dbReference type="SAM" id="MobiDB-lite"/>
    </source>
</evidence>
<dbReference type="GO" id="GO:0004168">
    <property type="term" value="F:dolichol kinase activity"/>
    <property type="evidence" value="ECO:0007669"/>
    <property type="project" value="UniProtKB-EC"/>
</dbReference>
<accession>A0A2T2N543</accession>
<comment type="similarity">
    <text evidence="2">Belongs to the polyprenol kinase family.</text>
</comment>
<dbReference type="PANTHER" id="PTHR13205">
    <property type="entry name" value="TRANSMEMBRANE PROTEIN 15-RELATED"/>
    <property type="match status" value="1"/>
</dbReference>
<evidence type="ECO:0000256" key="3">
    <source>
        <dbReference type="ARBA" id="ARBA00012132"/>
    </source>
</evidence>
<feature type="transmembrane region" description="Helical" evidence="11">
    <location>
        <begin position="421"/>
        <end position="442"/>
    </location>
</feature>
<feature type="transmembrane region" description="Helical" evidence="11">
    <location>
        <begin position="729"/>
        <end position="756"/>
    </location>
</feature>
<keyword evidence="4" id="KW-0808">Transferase</keyword>
<sequence>MSQETEPPDAQLGAPALAQSDVESLELFRRSPHPYLRHRNEILSARAQASTETTTLTTPRSSDPAAASDDSDAKPGKQSQSQSQSQSSPSESGTEADDEGYGFVKALPAPPLRPRKGLRDVRGAGGGGGSEYDGTASPLLTPSQVDEEGRRYAAEYFKDGKKGGGGGGGGSRSREASPTDEEAKAARLKYLKRRRNELVRRTTEAALLGGIGLLAVRGCACWEKLLQWHRVELLTHVLVMAGVLALYPLRLLYYSRRRNPSSTFRIRQRIRIPAAFDPAPILYPPILPVLISISLFGTFHQPLLPNILLGLAALPHQLIPYGVSPLGQSTVHWFVSILPLIAAENTEFPSKLFPPMPYKLKAPPPEEGLHPEILVSLFALHHALLPPLHYLTTTSLLPAELHLLSIALINLLLFADSPQTAILRTIIWVGGLGLFALCGKVLKWGVALARIPRWRFRRVGQIIRARQSFLQTLNETLKPSRRSNSRALSDSDADEDDPMIKPPLTKTKSLKLNTKTQARLANGAEPQSAVEKKTSFEGDDEKVDSVSSLPKRRNTLPSLHSLGQGHHHRAHRRRSKSIAQSFLSLTPTQAAVRKWLYAGYFYLVVVVMILGPIRYLIDKYALHAHEPFGWAIGYLFGNVQKLRFQVLNWDLDWWVALPPMLDPDDVDPSQRFGFIEYLRQVAIGQASVRLLLCLYCASIIVVGLIIVLRLSSVVEVDTRRKVFHGMMVAMLLPTIFVDPCFVSLALALVLAIFLLLDLIRASQLPPLSRPLANFLTPYVDGRDLRGPVVVSHIFLLIGCAIPLWLSLAGTERGGQDPWEGWEVKSRDVSMVAGVVCVGMGDAAASLIGRRYGRRKWPWAGGKSLEGSLAFAVAVTVGLVAGKIWLGFGWNDAIRRSVTEWAVEGITVVVKAAVCAAGASLNEAVLTGGNDNVIVPVVLWVLVRGVRL</sequence>
<name>A0A2T2N543_CORCC</name>
<keyword evidence="9 11" id="KW-0472">Membrane</keyword>
<dbReference type="Proteomes" id="UP000240883">
    <property type="component" value="Unassembled WGS sequence"/>
</dbReference>
<feature type="transmembrane region" description="Helical" evidence="11">
    <location>
        <begin position="828"/>
        <end position="848"/>
    </location>
</feature>
<evidence type="ECO:0000256" key="6">
    <source>
        <dbReference type="ARBA" id="ARBA00022777"/>
    </source>
</evidence>
<feature type="transmembrane region" description="Helical" evidence="11">
    <location>
        <begin position="686"/>
        <end position="708"/>
    </location>
</feature>
<feature type="transmembrane region" description="Helical" evidence="11">
    <location>
        <begin position="274"/>
        <end position="297"/>
    </location>
</feature>
<evidence type="ECO:0000313" key="12">
    <source>
        <dbReference type="EMBL" id="PSN60534.1"/>
    </source>
</evidence>
<keyword evidence="13" id="KW-1185">Reference proteome</keyword>
<keyword evidence="6" id="KW-0418">Kinase</keyword>
<organism evidence="12 13">
    <name type="scientific">Corynespora cassiicola Philippines</name>
    <dbReference type="NCBI Taxonomy" id="1448308"/>
    <lineage>
        <taxon>Eukaryota</taxon>
        <taxon>Fungi</taxon>
        <taxon>Dikarya</taxon>
        <taxon>Ascomycota</taxon>
        <taxon>Pezizomycotina</taxon>
        <taxon>Dothideomycetes</taxon>
        <taxon>Pleosporomycetidae</taxon>
        <taxon>Pleosporales</taxon>
        <taxon>Corynesporascaceae</taxon>
        <taxon>Corynespora</taxon>
    </lineage>
</organism>
<dbReference type="GO" id="GO:0005789">
    <property type="term" value="C:endoplasmic reticulum membrane"/>
    <property type="evidence" value="ECO:0007669"/>
    <property type="project" value="UniProtKB-SubCell"/>
</dbReference>
<dbReference type="GO" id="GO:0043048">
    <property type="term" value="P:dolichyl monophosphate biosynthetic process"/>
    <property type="evidence" value="ECO:0007669"/>
    <property type="project" value="TreeGrafter"/>
</dbReference>
<evidence type="ECO:0000256" key="5">
    <source>
        <dbReference type="ARBA" id="ARBA00022692"/>
    </source>
</evidence>
<feature type="region of interest" description="Disordered" evidence="10">
    <location>
        <begin position="157"/>
        <end position="182"/>
    </location>
</feature>
<dbReference type="InterPro" id="IPR032974">
    <property type="entry name" value="Polypren_kinase"/>
</dbReference>
<evidence type="ECO:0000256" key="1">
    <source>
        <dbReference type="ARBA" id="ARBA00004477"/>
    </source>
</evidence>
<dbReference type="EMBL" id="KZ678148">
    <property type="protein sequence ID" value="PSN60534.1"/>
    <property type="molecule type" value="Genomic_DNA"/>
</dbReference>
<evidence type="ECO:0000256" key="8">
    <source>
        <dbReference type="ARBA" id="ARBA00022989"/>
    </source>
</evidence>
<evidence type="ECO:0000256" key="9">
    <source>
        <dbReference type="ARBA" id="ARBA00023136"/>
    </source>
</evidence>
<comment type="subcellular location">
    <subcellularLocation>
        <location evidence="1">Endoplasmic reticulum membrane</location>
        <topology evidence="1">Multi-pass membrane protein</topology>
    </subcellularLocation>
</comment>
<proteinExistence type="inferred from homology"/>
<feature type="transmembrane region" description="Helical" evidence="11">
    <location>
        <begin position="868"/>
        <end position="887"/>
    </location>
</feature>
<keyword evidence="5 11" id="KW-0812">Transmembrane</keyword>
<feature type="region of interest" description="Disordered" evidence="10">
    <location>
        <begin position="39"/>
        <end position="145"/>
    </location>
</feature>
<feature type="transmembrane region" description="Helical" evidence="11">
    <location>
        <begin position="233"/>
        <end position="253"/>
    </location>
</feature>
<feature type="compositionally biased region" description="Basic and acidic residues" evidence="10">
    <location>
        <begin position="172"/>
        <end position="182"/>
    </location>
</feature>
<dbReference type="AlphaFoldDB" id="A0A2T2N543"/>
<reference evidence="12 13" key="1">
    <citation type="journal article" date="2018" name="Front. Microbiol.">
        <title>Genome-Wide Analysis of Corynespora cassiicola Leaf Fall Disease Putative Effectors.</title>
        <authorList>
            <person name="Lopez D."/>
            <person name="Ribeiro S."/>
            <person name="Label P."/>
            <person name="Fumanal B."/>
            <person name="Venisse J.S."/>
            <person name="Kohler A."/>
            <person name="de Oliveira R.R."/>
            <person name="Labutti K."/>
            <person name="Lipzen A."/>
            <person name="Lail K."/>
            <person name="Bauer D."/>
            <person name="Ohm R.A."/>
            <person name="Barry K.W."/>
            <person name="Spatafora J."/>
            <person name="Grigoriev I.V."/>
            <person name="Martin F.M."/>
            <person name="Pujade-Renaud V."/>
        </authorList>
    </citation>
    <scope>NUCLEOTIDE SEQUENCE [LARGE SCALE GENOMIC DNA]</scope>
    <source>
        <strain evidence="12 13">Philippines</strain>
    </source>
</reference>
<feature type="region of interest" description="Disordered" evidence="10">
    <location>
        <begin position="478"/>
        <end position="570"/>
    </location>
</feature>
<feature type="compositionally biased region" description="Low complexity" evidence="10">
    <location>
        <begin position="51"/>
        <end position="68"/>
    </location>
</feature>
<evidence type="ECO:0000256" key="2">
    <source>
        <dbReference type="ARBA" id="ARBA00010794"/>
    </source>
</evidence>
<keyword evidence="8 11" id="KW-1133">Transmembrane helix</keyword>
<protein>
    <recommendedName>
        <fullName evidence="3">dolichol kinase</fullName>
        <ecNumber evidence="3">2.7.1.108</ecNumber>
    </recommendedName>
</protein>
<evidence type="ECO:0000313" key="13">
    <source>
        <dbReference type="Proteomes" id="UP000240883"/>
    </source>
</evidence>
<evidence type="ECO:0000256" key="7">
    <source>
        <dbReference type="ARBA" id="ARBA00022824"/>
    </source>
</evidence>
<feature type="compositionally biased region" description="Low complexity" evidence="10">
    <location>
        <begin position="504"/>
        <end position="516"/>
    </location>
</feature>
<dbReference type="OrthoDB" id="377083at2759"/>
<evidence type="ECO:0000256" key="11">
    <source>
        <dbReference type="SAM" id="Phobius"/>
    </source>
</evidence>
<dbReference type="PANTHER" id="PTHR13205:SF15">
    <property type="entry name" value="DOLICHOL KINASE"/>
    <property type="match status" value="1"/>
</dbReference>
<keyword evidence="7" id="KW-0256">Endoplasmic reticulum</keyword>
<feature type="transmembrane region" description="Helical" evidence="11">
    <location>
        <begin position="788"/>
        <end position="807"/>
    </location>
</feature>
<gene>
    <name evidence="12" type="ORF">BS50DRAFT_639951</name>
</gene>
<feature type="compositionally biased region" description="Low complexity" evidence="10">
    <location>
        <begin position="78"/>
        <end position="92"/>
    </location>
</feature>
<dbReference type="EC" id="2.7.1.108" evidence="3"/>
<dbReference type="STRING" id="1448308.A0A2T2N543"/>
<feature type="transmembrane region" description="Helical" evidence="11">
    <location>
        <begin position="595"/>
        <end position="617"/>
    </location>
</feature>
<evidence type="ECO:0000256" key="4">
    <source>
        <dbReference type="ARBA" id="ARBA00022679"/>
    </source>
</evidence>